<keyword evidence="1" id="KW-1133">Transmembrane helix</keyword>
<gene>
    <name evidence="2" type="ORF">DCC81_02095</name>
</gene>
<sequence length="203" mass="23138">MAAIFGAHFSGTLYRYCDQAVKTRFFTIAGVPLLPRETYYQAGAGKDIPMLLSERSVWAAYSRITLPVIGMVLLFANNIYCLPLFAAIMVNAGISWAKYFYISKQDEAARDLLQQAFGYNMLPELLPRHMQVKLHNELCSHFKQAYGPTAKWEEMVRKGQLDEANRPVLYALARYARIFNAEVRYDELFNKVATYHAAAIPVH</sequence>
<dbReference type="OrthoDB" id="677916at2"/>
<protein>
    <submittedName>
        <fullName evidence="2">Uncharacterized protein</fullName>
    </submittedName>
</protein>
<evidence type="ECO:0000313" key="2">
    <source>
        <dbReference type="EMBL" id="PUZ28299.1"/>
    </source>
</evidence>
<dbReference type="EMBL" id="QCYK01000001">
    <property type="protein sequence ID" value="PUZ28299.1"/>
    <property type="molecule type" value="Genomic_DNA"/>
</dbReference>
<accession>A0A2T7BKY8</accession>
<dbReference type="RefSeq" id="WP_108684937.1">
    <property type="nucleotide sequence ID" value="NZ_QCYK01000001.1"/>
</dbReference>
<reference evidence="2 3" key="1">
    <citation type="submission" date="2018-04" db="EMBL/GenBank/DDBJ databases">
        <title>Chitinophaga fuyangensis sp. nov., isolated from soil in a chemical factory.</title>
        <authorList>
            <person name="Chen K."/>
        </authorList>
    </citation>
    <scope>NUCLEOTIDE SEQUENCE [LARGE SCALE GENOMIC DNA]</scope>
    <source>
        <strain evidence="2 3">LY-1</strain>
    </source>
</reference>
<name>A0A2T7BKY8_9BACT</name>
<dbReference type="Proteomes" id="UP000244450">
    <property type="component" value="Unassembled WGS sequence"/>
</dbReference>
<organism evidence="2 3">
    <name type="scientific">Chitinophaga parva</name>
    <dbReference type="NCBI Taxonomy" id="2169414"/>
    <lineage>
        <taxon>Bacteria</taxon>
        <taxon>Pseudomonadati</taxon>
        <taxon>Bacteroidota</taxon>
        <taxon>Chitinophagia</taxon>
        <taxon>Chitinophagales</taxon>
        <taxon>Chitinophagaceae</taxon>
        <taxon>Chitinophaga</taxon>
    </lineage>
</organism>
<feature type="transmembrane region" description="Helical" evidence="1">
    <location>
        <begin position="82"/>
        <end position="101"/>
    </location>
</feature>
<comment type="caution">
    <text evidence="2">The sequence shown here is derived from an EMBL/GenBank/DDBJ whole genome shotgun (WGS) entry which is preliminary data.</text>
</comment>
<keyword evidence="1" id="KW-0472">Membrane</keyword>
<evidence type="ECO:0000313" key="3">
    <source>
        <dbReference type="Proteomes" id="UP000244450"/>
    </source>
</evidence>
<proteinExistence type="predicted"/>
<dbReference type="AlphaFoldDB" id="A0A2T7BKY8"/>
<keyword evidence="1" id="KW-0812">Transmembrane</keyword>
<keyword evidence="3" id="KW-1185">Reference proteome</keyword>
<evidence type="ECO:0000256" key="1">
    <source>
        <dbReference type="SAM" id="Phobius"/>
    </source>
</evidence>